<dbReference type="OrthoDB" id="594879at2"/>
<name>A0A2D1U1M3_9SPHI</name>
<feature type="domain" description="Deacetylase PdaC" evidence="2">
    <location>
        <begin position="59"/>
        <end position="156"/>
    </location>
</feature>
<sequence>MKKLGLFVIAIGFMACQSENKSSNTADTANLATSTDSLTFKYDSVKVYSKTPVSINKTVTDTSKAVISYPLFNDEKINQFIESKIKLTADSGKNYKTYNDYASDFIKGYDDFKKSEKDYPQTWFLDIKAKVVTQKPGYLSLLNTYVNYAGGAHPNSIFTYINYNPVTHQEILLDSLIQPGSMIKLTAIAEKIFRKNEKLSATASLKDGYFFEKDTFKLNDNFTITDQGLMFLYNPYEIKAYVYGTTELVIPFSELKEIAKPNSLLSHTN</sequence>
<dbReference type="InterPro" id="IPR021729">
    <property type="entry name" value="DUF3298"/>
</dbReference>
<evidence type="ECO:0000313" key="3">
    <source>
        <dbReference type="EMBL" id="ATP55506.1"/>
    </source>
</evidence>
<dbReference type="Pfam" id="PF11738">
    <property type="entry name" value="DUF3298"/>
    <property type="match status" value="1"/>
</dbReference>
<evidence type="ECO:0000259" key="2">
    <source>
        <dbReference type="Pfam" id="PF13739"/>
    </source>
</evidence>
<dbReference type="PROSITE" id="PS51257">
    <property type="entry name" value="PROKAR_LIPOPROTEIN"/>
    <property type="match status" value="1"/>
</dbReference>
<dbReference type="Gene3D" id="3.30.565.40">
    <property type="entry name" value="Fervidobacterium nodosum Rt17-B1 like"/>
    <property type="match status" value="1"/>
</dbReference>
<evidence type="ECO:0000313" key="4">
    <source>
        <dbReference type="Proteomes" id="UP000223749"/>
    </source>
</evidence>
<gene>
    <name evidence="3" type="ORF">CPT03_03025</name>
</gene>
<feature type="domain" description="DUF3298" evidence="1">
    <location>
        <begin position="175"/>
        <end position="253"/>
    </location>
</feature>
<organism evidence="3 4">
    <name type="scientific">Pedobacter ginsengisoli</name>
    <dbReference type="NCBI Taxonomy" id="363852"/>
    <lineage>
        <taxon>Bacteria</taxon>
        <taxon>Pseudomonadati</taxon>
        <taxon>Bacteroidota</taxon>
        <taxon>Sphingobacteriia</taxon>
        <taxon>Sphingobacteriales</taxon>
        <taxon>Sphingobacteriaceae</taxon>
        <taxon>Pedobacter</taxon>
    </lineage>
</organism>
<evidence type="ECO:0008006" key="5">
    <source>
        <dbReference type="Google" id="ProtNLM"/>
    </source>
</evidence>
<dbReference type="RefSeq" id="WP_099437454.1">
    <property type="nucleotide sequence ID" value="NZ_CP024091.1"/>
</dbReference>
<dbReference type="EMBL" id="CP024091">
    <property type="protein sequence ID" value="ATP55506.1"/>
    <property type="molecule type" value="Genomic_DNA"/>
</dbReference>
<dbReference type="Pfam" id="PF13739">
    <property type="entry name" value="PdaC"/>
    <property type="match status" value="1"/>
</dbReference>
<protein>
    <recommendedName>
        <fullName evidence="5">DUF3298 domain-containing protein</fullName>
    </recommendedName>
</protein>
<proteinExistence type="predicted"/>
<reference evidence="3 4" key="1">
    <citation type="submission" date="2017-10" db="EMBL/GenBank/DDBJ databases">
        <title>Whole genome of Pedobacter ginsengisoli T01R-27 isolated from tomato rhizosphere.</title>
        <authorList>
            <person name="Weon H.-Y."/>
            <person name="Lee S.A."/>
            <person name="Sang M.K."/>
            <person name="Song J."/>
        </authorList>
    </citation>
    <scope>NUCLEOTIDE SEQUENCE [LARGE SCALE GENOMIC DNA]</scope>
    <source>
        <strain evidence="3 4">T01R-27</strain>
    </source>
</reference>
<accession>A0A2D1U1M3</accession>
<dbReference type="AlphaFoldDB" id="A0A2D1U1M3"/>
<dbReference type="Gene3D" id="3.90.640.20">
    <property type="entry name" value="Heat-shock cognate protein, ATPase"/>
    <property type="match status" value="1"/>
</dbReference>
<dbReference type="KEGG" id="pgs:CPT03_03025"/>
<dbReference type="InterPro" id="IPR037126">
    <property type="entry name" value="PdaC/RsiV-like_sf"/>
</dbReference>
<keyword evidence="4" id="KW-1185">Reference proteome</keyword>
<evidence type="ECO:0000259" key="1">
    <source>
        <dbReference type="Pfam" id="PF11738"/>
    </source>
</evidence>
<dbReference type="Proteomes" id="UP000223749">
    <property type="component" value="Chromosome"/>
</dbReference>
<dbReference type="InterPro" id="IPR025303">
    <property type="entry name" value="PdaC"/>
</dbReference>